<protein>
    <submittedName>
        <fullName evidence="1">Uncharacterized protein</fullName>
    </submittedName>
</protein>
<dbReference type="Proteomes" id="UP001595704">
    <property type="component" value="Unassembled WGS sequence"/>
</dbReference>
<comment type="caution">
    <text evidence="1">The sequence shown here is derived from an EMBL/GenBank/DDBJ whole genome shotgun (WGS) entry which is preliminary data.</text>
</comment>
<organism evidence="1 2">
    <name type="scientific">Camelimonas fluminis</name>
    <dbReference type="NCBI Taxonomy" id="1576911"/>
    <lineage>
        <taxon>Bacteria</taxon>
        <taxon>Pseudomonadati</taxon>
        <taxon>Pseudomonadota</taxon>
        <taxon>Alphaproteobacteria</taxon>
        <taxon>Hyphomicrobiales</taxon>
        <taxon>Chelatococcaceae</taxon>
        <taxon>Camelimonas</taxon>
    </lineage>
</organism>
<sequence length="157" mass="17378">SYGNVVDHCCDAWNRLVEQHGASCQSDSANGRMGSDQRVLVVIETWGLDKGITETALVFELTHFGHEFEQDFACVFTKEEDAIAESEEYGGQVTPVQGLIATDALKAISLNDCEPVMVHDMLTIAYAELALHLTGCWWTDRLDIERLSAPRGVIFQS</sequence>
<dbReference type="EMBL" id="JBHRYC010000025">
    <property type="protein sequence ID" value="MFC3636742.1"/>
    <property type="molecule type" value="Genomic_DNA"/>
</dbReference>
<evidence type="ECO:0000313" key="2">
    <source>
        <dbReference type="Proteomes" id="UP001595704"/>
    </source>
</evidence>
<feature type="non-terminal residue" evidence="1">
    <location>
        <position position="1"/>
    </location>
</feature>
<evidence type="ECO:0000313" key="1">
    <source>
        <dbReference type="EMBL" id="MFC3636742.1"/>
    </source>
</evidence>
<proteinExistence type="predicted"/>
<dbReference type="RefSeq" id="WP_376853086.1">
    <property type="nucleotide sequence ID" value="NZ_JBHRYC010000025.1"/>
</dbReference>
<accession>A0ABV7UDI2</accession>
<gene>
    <name evidence="1" type="ORF">ACFONL_05020</name>
</gene>
<keyword evidence="2" id="KW-1185">Reference proteome</keyword>
<reference evidence="2" key="1">
    <citation type="journal article" date="2019" name="Int. J. Syst. Evol. Microbiol.">
        <title>The Global Catalogue of Microorganisms (GCM) 10K type strain sequencing project: providing services to taxonomists for standard genome sequencing and annotation.</title>
        <authorList>
            <consortium name="The Broad Institute Genomics Platform"/>
            <consortium name="The Broad Institute Genome Sequencing Center for Infectious Disease"/>
            <person name="Wu L."/>
            <person name="Ma J."/>
        </authorList>
    </citation>
    <scope>NUCLEOTIDE SEQUENCE [LARGE SCALE GENOMIC DNA]</scope>
    <source>
        <strain evidence="2">KCTC 42282</strain>
    </source>
</reference>
<name>A0ABV7UDI2_9HYPH</name>